<dbReference type="SUPFAM" id="SSF53178">
    <property type="entry name" value="Peptidyl-tRNA hydrolase-like"/>
    <property type="match status" value="1"/>
</dbReference>
<dbReference type="InterPro" id="IPR036416">
    <property type="entry name" value="Pept_tRNA_hydro_sf"/>
</dbReference>
<evidence type="ECO:0000313" key="2">
    <source>
        <dbReference type="Proteomes" id="UP000050509"/>
    </source>
</evidence>
<dbReference type="AlphaFoldDB" id="A0A0P9D1I6"/>
<dbReference type="Gene3D" id="3.40.50.1470">
    <property type="entry name" value="Peptidyl-tRNA hydrolase"/>
    <property type="match status" value="1"/>
</dbReference>
<dbReference type="InterPro" id="IPR001328">
    <property type="entry name" value="Pept_tRNA_hydro"/>
</dbReference>
<gene>
    <name evidence="1" type="ORF">SE17_19025</name>
</gene>
<accession>A0A0P9D1I6</accession>
<organism evidence="1 2">
    <name type="scientific">Kouleothrix aurantiaca</name>
    <dbReference type="NCBI Taxonomy" id="186479"/>
    <lineage>
        <taxon>Bacteria</taxon>
        <taxon>Bacillati</taxon>
        <taxon>Chloroflexota</taxon>
        <taxon>Chloroflexia</taxon>
        <taxon>Chloroflexales</taxon>
        <taxon>Roseiflexineae</taxon>
        <taxon>Roseiflexaceae</taxon>
        <taxon>Kouleothrix</taxon>
    </lineage>
</organism>
<comment type="caution">
    <text evidence="1">The sequence shown here is derived from an EMBL/GenBank/DDBJ whole genome shotgun (WGS) entry which is preliminary data.</text>
</comment>
<keyword evidence="1" id="KW-0378">Hydrolase</keyword>
<dbReference type="EMBL" id="LJCR01000760">
    <property type="protein sequence ID" value="KPV51828.1"/>
    <property type="molecule type" value="Genomic_DNA"/>
</dbReference>
<dbReference type="Pfam" id="PF01195">
    <property type="entry name" value="Pept_tRNA_hydro"/>
    <property type="match status" value="1"/>
</dbReference>
<protein>
    <submittedName>
        <fullName evidence="1">Peptidyl-tRNA hydrolase</fullName>
    </submittedName>
</protein>
<sequence>GQGPPGRDAASYVLGRFTRDEEAALPEVHGRVADAVELIIREGFARAMNNYNGTGKAPRE</sequence>
<keyword evidence="2" id="KW-1185">Reference proteome</keyword>
<evidence type="ECO:0000313" key="1">
    <source>
        <dbReference type="EMBL" id="KPV51828.1"/>
    </source>
</evidence>
<reference evidence="1 2" key="1">
    <citation type="submission" date="2015-09" db="EMBL/GenBank/DDBJ databases">
        <title>Draft genome sequence of Kouleothrix aurantiaca JCM 19913.</title>
        <authorList>
            <person name="Hemp J."/>
        </authorList>
    </citation>
    <scope>NUCLEOTIDE SEQUENCE [LARGE SCALE GENOMIC DNA]</scope>
    <source>
        <strain evidence="1 2">COM-B</strain>
    </source>
</reference>
<dbReference type="GO" id="GO:0004045">
    <property type="term" value="F:peptidyl-tRNA hydrolase activity"/>
    <property type="evidence" value="ECO:0007669"/>
    <property type="project" value="InterPro"/>
</dbReference>
<name>A0A0P9D1I6_9CHLR</name>
<dbReference type="Proteomes" id="UP000050509">
    <property type="component" value="Unassembled WGS sequence"/>
</dbReference>
<proteinExistence type="predicted"/>
<feature type="non-terminal residue" evidence="1">
    <location>
        <position position="1"/>
    </location>
</feature>